<reference evidence="3 4" key="1">
    <citation type="submission" date="2018-02" db="EMBL/GenBank/DDBJ databases">
        <title>Draft genome of wild Prunus yedoensis var. nudiflora.</title>
        <authorList>
            <person name="Baek S."/>
            <person name="Kim J.-H."/>
            <person name="Choi K."/>
            <person name="Kim G.-B."/>
            <person name="Cho A."/>
            <person name="Jang H."/>
            <person name="Shin C.-H."/>
            <person name="Yu H.-J."/>
            <person name="Mun J.-H."/>
        </authorList>
    </citation>
    <scope>NUCLEOTIDE SEQUENCE [LARGE SCALE GENOMIC DNA]</scope>
    <source>
        <strain evidence="4">cv. Jeju island</strain>
        <tissue evidence="3">Leaf</tissue>
    </source>
</reference>
<dbReference type="AlphaFoldDB" id="A0A314YCL2"/>
<dbReference type="InterPro" id="IPR001810">
    <property type="entry name" value="F-box_dom"/>
</dbReference>
<dbReference type="InterPro" id="IPR055290">
    <property type="entry name" value="At3g26010-like"/>
</dbReference>
<dbReference type="InterPro" id="IPR056592">
    <property type="entry name" value="Beta-prop_At3g26010-like"/>
</dbReference>
<dbReference type="CDD" id="cd09917">
    <property type="entry name" value="F-box_SF"/>
    <property type="match status" value="1"/>
</dbReference>
<dbReference type="InterPro" id="IPR036047">
    <property type="entry name" value="F-box-like_dom_sf"/>
</dbReference>
<dbReference type="Pfam" id="PF00646">
    <property type="entry name" value="F-box"/>
    <property type="match status" value="1"/>
</dbReference>
<dbReference type="PANTHER" id="PTHR35546:SF25">
    <property type="entry name" value="F-BOX DOMAIN-CONTAINING PROTEIN"/>
    <property type="match status" value="1"/>
</dbReference>
<dbReference type="PANTHER" id="PTHR35546">
    <property type="entry name" value="F-BOX PROTEIN INTERACTION DOMAIN PROTEIN-RELATED"/>
    <property type="match status" value="1"/>
</dbReference>
<keyword evidence="4" id="KW-1185">Reference proteome</keyword>
<evidence type="ECO:0000259" key="2">
    <source>
        <dbReference type="Pfam" id="PF24750"/>
    </source>
</evidence>
<evidence type="ECO:0000259" key="1">
    <source>
        <dbReference type="Pfam" id="PF00646"/>
    </source>
</evidence>
<protein>
    <submittedName>
        <fullName evidence="3">Uncharacterized protein</fullName>
    </submittedName>
</protein>
<feature type="domain" description="F-box" evidence="1">
    <location>
        <begin position="22"/>
        <end position="61"/>
    </location>
</feature>
<evidence type="ECO:0000313" key="4">
    <source>
        <dbReference type="Proteomes" id="UP000250321"/>
    </source>
</evidence>
<proteinExistence type="predicted"/>
<dbReference type="Pfam" id="PF24750">
    <property type="entry name" value="b-prop_At3g26010-like"/>
    <property type="match status" value="1"/>
</dbReference>
<dbReference type="OrthoDB" id="605328at2759"/>
<organism evidence="3 4">
    <name type="scientific">Prunus yedoensis var. nudiflora</name>
    <dbReference type="NCBI Taxonomy" id="2094558"/>
    <lineage>
        <taxon>Eukaryota</taxon>
        <taxon>Viridiplantae</taxon>
        <taxon>Streptophyta</taxon>
        <taxon>Embryophyta</taxon>
        <taxon>Tracheophyta</taxon>
        <taxon>Spermatophyta</taxon>
        <taxon>Magnoliopsida</taxon>
        <taxon>eudicotyledons</taxon>
        <taxon>Gunneridae</taxon>
        <taxon>Pentapetalae</taxon>
        <taxon>rosids</taxon>
        <taxon>fabids</taxon>
        <taxon>Rosales</taxon>
        <taxon>Rosaceae</taxon>
        <taxon>Amygdaloideae</taxon>
        <taxon>Amygdaleae</taxon>
        <taxon>Prunus</taxon>
    </lineage>
</organism>
<comment type="caution">
    <text evidence="3">The sequence shown here is derived from an EMBL/GenBank/DDBJ whole genome shotgun (WGS) entry which is preliminary data.</text>
</comment>
<evidence type="ECO:0000313" key="3">
    <source>
        <dbReference type="EMBL" id="PQQ04143.1"/>
    </source>
</evidence>
<dbReference type="EMBL" id="PJQY01001262">
    <property type="protein sequence ID" value="PQQ04143.1"/>
    <property type="molecule type" value="Genomic_DNA"/>
</dbReference>
<dbReference type="Proteomes" id="UP000250321">
    <property type="component" value="Unassembled WGS sequence"/>
</dbReference>
<gene>
    <name evidence="3" type="ORF">Pyn_20258</name>
</gene>
<dbReference type="SUPFAM" id="SSF81383">
    <property type="entry name" value="F-box domain"/>
    <property type="match status" value="1"/>
</dbReference>
<dbReference type="STRING" id="2094558.A0A314YCL2"/>
<name>A0A314YCL2_PRUYE</name>
<feature type="domain" description="F-box protein At3g26010-like beta-propeller" evidence="2">
    <location>
        <begin position="118"/>
        <end position="314"/>
    </location>
</feature>
<sequence>MVSSSAADAGVDLNQDSCMGNLSLCDDLLCNILFRLSQKDLVKCKMVAKSWHKIISHVWLRRFWSQSPVLGIFFRTLHPPDKTCVRLSYIFLDDKYFYLHKPSKLVSREYQFRLVKSQMRDTSDYNLDCCNGLFLLFHPDTYQFCVFNPITKQHVSIPKARPHEHEHFCAALAFDPLESNHYRVVRIDYSQQQPYCSSTSTSTLTLFMDVFSSQSGEWVRRELQLNPMFIEGFKSCKVCSHFVYLRGVLYSLASSRKLLCIDLKIVQARALELPHVPEDDEDDITMGCLGVSMDLVCYVKRDSSNVFRFWSYDDRLLICSYDFKSEKVTFVHEPKRCEIAPLDYHLPFFALRACLISLGERNASTTQLPLDGSKGTELLSVEVPCRCGELKCEFHLVGLKFIGHNRSRFTLPTEMELCAAMELLEVPSSPPQLRKHLFAHPTQ</sequence>
<accession>A0A314YCL2</accession>